<protein>
    <submittedName>
        <fullName evidence="1">Uncharacterized protein</fullName>
    </submittedName>
</protein>
<dbReference type="EMBL" id="MN234207">
    <property type="protein sequence ID" value="QFG12384.1"/>
    <property type="molecule type" value="Genomic_DNA"/>
</dbReference>
<keyword evidence="2" id="KW-1185">Reference proteome</keyword>
<dbReference type="Proteomes" id="UP000325813">
    <property type="component" value="Segment"/>
</dbReference>
<evidence type="ECO:0000313" key="1">
    <source>
        <dbReference type="EMBL" id="QFG12384.1"/>
    </source>
</evidence>
<organism evidence="1 2">
    <name type="scientific">Gordonia phage Ranch</name>
    <dbReference type="NCBI Taxonomy" id="2599848"/>
    <lineage>
        <taxon>Viruses</taxon>
        <taxon>Duplodnaviria</taxon>
        <taxon>Heunggongvirae</taxon>
        <taxon>Uroviricota</taxon>
        <taxon>Caudoviricetes</taxon>
        <taxon>Dovevirinae</taxon>
        <taxon>Lambovirus</taxon>
        <taxon>Lambovirus ranch</taxon>
    </lineage>
</organism>
<accession>A0A5J6TQU2</accession>
<gene>
    <name evidence="1" type="primary">78</name>
    <name evidence="1" type="ORF">PBI_RANCH_78</name>
</gene>
<name>A0A5J6TQU2_9CAUD</name>
<dbReference type="RefSeq" id="YP_009852530.1">
    <property type="nucleotide sequence ID" value="NC_048813.1"/>
</dbReference>
<dbReference type="KEGG" id="vg:55623155"/>
<reference evidence="1 2" key="1">
    <citation type="submission" date="2019-07" db="EMBL/GenBank/DDBJ databases">
        <authorList>
            <person name="Fryberger R.B."/>
            <person name="Stoner T.H."/>
            <person name="Garlena R.A."/>
            <person name="Russell D.A."/>
            <person name="Pope W.H."/>
            <person name="Jacobs-Sera D."/>
            <person name="Hatfull G.F."/>
        </authorList>
    </citation>
    <scope>NUCLEOTIDE SEQUENCE [LARGE SCALE GENOMIC DNA]</scope>
</reference>
<evidence type="ECO:0000313" key="2">
    <source>
        <dbReference type="Proteomes" id="UP000325813"/>
    </source>
</evidence>
<proteinExistence type="predicted"/>
<dbReference type="GeneID" id="55623155"/>
<sequence>MQAYWWLHWQAAYSMVQEIPKVDILSRRQHLLVVDLFDE</sequence>